<organism evidence="1 2">
    <name type="scientific">Ophiocordyceps polyrhachis-furcata BCC 54312</name>
    <dbReference type="NCBI Taxonomy" id="1330021"/>
    <lineage>
        <taxon>Eukaryota</taxon>
        <taxon>Fungi</taxon>
        <taxon>Dikarya</taxon>
        <taxon>Ascomycota</taxon>
        <taxon>Pezizomycotina</taxon>
        <taxon>Sordariomycetes</taxon>
        <taxon>Hypocreomycetidae</taxon>
        <taxon>Hypocreales</taxon>
        <taxon>Ophiocordycipitaceae</taxon>
        <taxon>Ophiocordyceps</taxon>
    </lineage>
</organism>
<dbReference type="AlphaFoldDB" id="A0A367L0J3"/>
<keyword evidence="2" id="KW-1185">Reference proteome</keyword>
<accession>A0A367L0J3</accession>
<evidence type="ECO:0000313" key="1">
    <source>
        <dbReference type="EMBL" id="RCI07950.1"/>
    </source>
</evidence>
<name>A0A367L0J3_9HYPO</name>
<dbReference type="Proteomes" id="UP000253664">
    <property type="component" value="Unassembled WGS sequence"/>
</dbReference>
<comment type="caution">
    <text evidence="1">The sequence shown here is derived from an EMBL/GenBank/DDBJ whole genome shotgun (WGS) entry which is preliminary data.</text>
</comment>
<dbReference type="EMBL" id="LKCN02000022">
    <property type="protein sequence ID" value="RCI07950.1"/>
    <property type="molecule type" value="Genomic_DNA"/>
</dbReference>
<gene>
    <name evidence="1" type="ORF">L249_7806</name>
</gene>
<proteinExistence type="predicted"/>
<evidence type="ECO:0000313" key="2">
    <source>
        <dbReference type="Proteomes" id="UP000253664"/>
    </source>
</evidence>
<protein>
    <submittedName>
        <fullName evidence="1">Uncharacterized protein</fullName>
    </submittedName>
</protein>
<sequence>MPAAISLFDTPKIIQDLPRMQVRVSSLKSPIMLALLDTSAKTNILTASIARDLNLEYRPIQTTTSNLYARYLFGSTRIVTLVARPL</sequence>
<reference evidence="1 2" key="1">
    <citation type="journal article" date="2015" name="BMC Genomics">
        <title>Insights from the genome of Ophiocordyceps polyrhachis-furcata to pathogenicity and host specificity in insect fungi.</title>
        <authorList>
            <person name="Wichadakul D."/>
            <person name="Kobmoo N."/>
            <person name="Ingsriswang S."/>
            <person name="Tangphatsornruang S."/>
            <person name="Chantasingh D."/>
            <person name="Luangsa-ard J.J."/>
            <person name="Eurwilaichitr L."/>
        </authorList>
    </citation>
    <scope>NUCLEOTIDE SEQUENCE [LARGE SCALE GENOMIC DNA]</scope>
    <source>
        <strain evidence="1 2">BCC 54312</strain>
    </source>
</reference>